<dbReference type="GO" id="GO:0008270">
    <property type="term" value="F:zinc ion binding"/>
    <property type="evidence" value="ECO:0007669"/>
    <property type="project" value="UniProtKB-KW"/>
</dbReference>
<dbReference type="InterPro" id="IPR013083">
    <property type="entry name" value="Znf_RING/FYVE/PHD"/>
</dbReference>
<dbReference type="PROSITE" id="PS50016">
    <property type="entry name" value="ZF_PHD_2"/>
    <property type="match status" value="1"/>
</dbReference>
<dbReference type="SMART" id="SM00249">
    <property type="entry name" value="PHD"/>
    <property type="match status" value="1"/>
</dbReference>
<keyword evidence="1" id="KW-0479">Metal-binding</keyword>
<evidence type="ECO:0000256" key="1">
    <source>
        <dbReference type="ARBA" id="ARBA00022723"/>
    </source>
</evidence>
<evidence type="ECO:0008006" key="10">
    <source>
        <dbReference type="Google" id="ProtNLM"/>
    </source>
</evidence>
<evidence type="ECO:0000256" key="4">
    <source>
        <dbReference type="ARBA" id="ARBA00022853"/>
    </source>
</evidence>
<keyword evidence="3" id="KW-0862">Zinc</keyword>
<evidence type="ECO:0000259" key="7">
    <source>
        <dbReference type="PROSITE" id="PS50280"/>
    </source>
</evidence>
<dbReference type="SUPFAM" id="SSF82199">
    <property type="entry name" value="SET domain"/>
    <property type="match status" value="1"/>
</dbReference>
<organism evidence="8 9">
    <name type="scientific">Ceratopteris richardii</name>
    <name type="common">Triangle waterfern</name>
    <dbReference type="NCBI Taxonomy" id="49495"/>
    <lineage>
        <taxon>Eukaryota</taxon>
        <taxon>Viridiplantae</taxon>
        <taxon>Streptophyta</taxon>
        <taxon>Embryophyta</taxon>
        <taxon>Tracheophyta</taxon>
        <taxon>Polypodiopsida</taxon>
        <taxon>Polypodiidae</taxon>
        <taxon>Polypodiales</taxon>
        <taxon>Pteridineae</taxon>
        <taxon>Pteridaceae</taxon>
        <taxon>Parkerioideae</taxon>
        <taxon>Ceratopteris</taxon>
    </lineage>
</organism>
<evidence type="ECO:0000259" key="6">
    <source>
        <dbReference type="PROSITE" id="PS50016"/>
    </source>
</evidence>
<dbReference type="SUPFAM" id="SSF57903">
    <property type="entry name" value="FYVE/PHD zinc finger"/>
    <property type="match status" value="1"/>
</dbReference>
<dbReference type="PROSITE" id="PS50280">
    <property type="entry name" value="SET"/>
    <property type="match status" value="1"/>
</dbReference>
<dbReference type="GO" id="GO:0006325">
    <property type="term" value="P:chromatin organization"/>
    <property type="evidence" value="ECO:0007669"/>
    <property type="project" value="UniProtKB-KW"/>
</dbReference>
<keyword evidence="9" id="KW-1185">Reference proteome</keyword>
<accession>A0A8T2QLL0</accession>
<dbReference type="InterPro" id="IPR001214">
    <property type="entry name" value="SET_dom"/>
</dbReference>
<dbReference type="InterPro" id="IPR053114">
    <property type="entry name" value="ATXR5/ATXR6"/>
</dbReference>
<dbReference type="PROSITE" id="PS01359">
    <property type="entry name" value="ZF_PHD_1"/>
    <property type="match status" value="1"/>
</dbReference>
<comment type="caution">
    <text evidence="8">The sequence shown here is derived from an EMBL/GenBank/DDBJ whole genome shotgun (WGS) entry which is preliminary data.</text>
</comment>
<dbReference type="PANTHER" id="PTHR48442:SF1">
    <property type="entry name" value="SET DOMAIN-CONTAINING PROTEIN"/>
    <property type="match status" value="1"/>
</dbReference>
<dbReference type="InterPro" id="IPR046341">
    <property type="entry name" value="SET_dom_sf"/>
</dbReference>
<feature type="domain" description="PHD-type" evidence="6">
    <location>
        <begin position="92"/>
        <end position="142"/>
    </location>
</feature>
<feature type="domain" description="SET" evidence="7">
    <location>
        <begin position="271"/>
        <end position="393"/>
    </location>
</feature>
<evidence type="ECO:0000313" key="8">
    <source>
        <dbReference type="EMBL" id="KAH7284141.1"/>
    </source>
</evidence>
<dbReference type="Gene3D" id="3.30.40.10">
    <property type="entry name" value="Zinc/RING finger domain, C3HC4 (zinc finger)"/>
    <property type="match status" value="1"/>
</dbReference>
<evidence type="ECO:0000256" key="5">
    <source>
        <dbReference type="PROSITE-ProRule" id="PRU00146"/>
    </source>
</evidence>
<dbReference type="InterPro" id="IPR019787">
    <property type="entry name" value="Znf_PHD-finger"/>
</dbReference>
<dbReference type="AlphaFoldDB" id="A0A8T2QLL0"/>
<dbReference type="Pfam" id="PF00856">
    <property type="entry name" value="SET"/>
    <property type="match status" value="1"/>
</dbReference>
<keyword evidence="2 5" id="KW-0863">Zinc-finger</keyword>
<evidence type="ECO:0000256" key="3">
    <source>
        <dbReference type="ARBA" id="ARBA00022833"/>
    </source>
</evidence>
<dbReference type="OMA" id="YCQNINF"/>
<protein>
    <recommendedName>
        <fullName evidence="10">Histone-lysine N-methyltransferase</fullName>
    </recommendedName>
</protein>
<dbReference type="InterPro" id="IPR011011">
    <property type="entry name" value="Znf_FYVE_PHD"/>
</dbReference>
<evidence type="ECO:0000313" key="9">
    <source>
        <dbReference type="Proteomes" id="UP000825935"/>
    </source>
</evidence>
<dbReference type="CDD" id="cd10539">
    <property type="entry name" value="SET_ATXR5_6-like"/>
    <property type="match status" value="1"/>
</dbReference>
<evidence type="ECO:0000256" key="2">
    <source>
        <dbReference type="ARBA" id="ARBA00022771"/>
    </source>
</evidence>
<name>A0A8T2QLL0_CERRI</name>
<reference evidence="8" key="1">
    <citation type="submission" date="2021-08" db="EMBL/GenBank/DDBJ databases">
        <title>WGS assembly of Ceratopteris richardii.</title>
        <authorList>
            <person name="Marchant D.B."/>
            <person name="Chen G."/>
            <person name="Jenkins J."/>
            <person name="Shu S."/>
            <person name="Leebens-Mack J."/>
            <person name="Grimwood J."/>
            <person name="Schmutz J."/>
            <person name="Soltis P."/>
            <person name="Soltis D."/>
            <person name="Chen Z.-H."/>
        </authorList>
    </citation>
    <scope>NUCLEOTIDE SEQUENCE</scope>
    <source>
        <strain evidence="8">Whitten #5841</strain>
        <tissue evidence="8">Leaf</tissue>
    </source>
</reference>
<dbReference type="Gene3D" id="2.170.270.10">
    <property type="entry name" value="SET domain"/>
    <property type="match status" value="1"/>
</dbReference>
<dbReference type="InterPro" id="IPR019786">
    <property type="entry name" value="Zinc_finger_PHD-type_CS"/>
</dbReference>
<dbReference type="Pfam" id="PF00628">
    <property type="entry name" value="PHD"/>
    <property type="match status" value="1"/>
</dbReference>
<gene>
    <name evidence="8" type="ORF">KP509_34G040900</name>
</gene>
<dbReference type="OrthoDB" id="336088at2759"/>
<dbReference type="Proteomes" id="UP000825935">
    <property type="component" value="Chromosome 34"/>
</dbReference>
<proteinExistence type="predicted"/>
<dbReference type="PROSITE" id="PS51257">
    <property type="entry name" value="PROKAR_LIPOPROTEIN"/>
    <property type="match status" value="1"/>
</dbReference>
<keyword evidence="4" id="KW-0156">Chromatin regulator</keyword>
<dbReference type="EMBL" id="CM035439">
    <property type="protein sequence ID" value="KAH7284141.1"/>
    <property type="molecule type" value="Genomic_DNA"/>
</dbReference>
<dbReference type="PANTHER" id="PTHR48442">
    <property type="entry name" value="SET DOMAIN-CONTAINING PROTEIN"/>
    <property type="match status" value="1"/>
</dbReference>
<sequence length="405" mass="45670">MCREERPTFGRDDFNVLVLPFIAGSCSAHRRSSSPSIDHLNWDLVLASSFSNLAMDGRCSSRSSKRVLASLPASEFSSQLNWSEKVPIDGADIACQICKLGDREDQLLLCDRCNQGFHSTCLRPIVFRVPLGPWLCSNCSCNRQKSITDFPLVQTKIIDFFRIQRSFDLTEGPSKRRKTTSSICMKKKSRRLLAYTPSKDPLQRLKQMASVATALTSSSIEYSNELTYMPGLAPRSANNPSLEKGGMQIMKKEDKASYQKCKEMCKRGDCPPLLVKFDSHEGFVVEADGFIKDLTIVAEYTGDVDYMSKRENDDGDSIMGLLFTDSESKDLVICPDKRGNIARFVSGINNHTREGKKKQNLKSVRFDIDGEAHALLIAIRDIHKGERLYYDYNGYQNDYPTEHFV</sequence>
<dbReference type="InterPro" id="IPR001965">
    <property type="entry name" value="Znf_PHD"/>
</dbReference>